<organism evidence="1 2">
    <name type="scientific">Zoarces viviparus</name>
    <name type="common">Viviparous eelpout</name>
    <name type="synonym">Blennius viviparus</name>
    <dbReference type="NCBI Taxonomy" id="48416"/>
    <lineage>
        <taxon>Eukaryota</taxon>
        <taxon>Metazoa</taxon>
        <taxon>Chordata</taxon>
        <taxon>Craniata</taxon>
        <taxon>Vertebrata</taxon>
        <taxon>Euteleostomi</taxon>
        <taxon>Actinopterygii</taxon>
        <taxon>Neopterygii</taxon>
        <taxon>Teleostei</taxon>
        <taxon>Neoteleostei</taxon>
        <taxon>Acanthomorphata</taxon>
        <taxon>Eupercaria</taxon>
        <taxon>Perciformes</taxon>
        <taxon>Cottioidei</taxon>
        <taxon>Zoarcales</taxon>
        <taxon>Zoarcidae</taxon>
        <taxon>Zoarcinae</taxon>
        <taxon>Zoarces</taxon>
    </lineage>
</organism>
<sequence>MAVFSITPRSELSSCSLTSLHLLCSLLSERIILFSESLVQINGVLHMGPRKPPRSSSSLCHCHGDSSGAAGLVGDKQRFLVVTQAHMDTFTDSSSRR</sequence>
<reference evidence="1 2" key="1">
    <citation type="journal article" date="2024" name="Genome Biol. Evol.">
        <title>Chromosome-level genome assembly of the viviparous eelpout Zoarces viviparus.</title>
        <authorList>
            <person name="Fuhrmann N."/>
            <person name="Brasseur M.V."/>
            <person name="Bakowski C.E."/>
            <person name="Podsiadlowski L."/>
            <person name="Prost S."/>
            <person name="Krehenwinkel H."/>
            <person name="Mayer C."/>
        </authorList>
    </citation>
    <scope>NUCLEOTIDE SEQUENCE [LARGE SCALE GENOMIC DNA]</scope>
    <source>
        <strain evidence="1">NO-MEL_2022_Ind0_liver</strain>
    </source>
</reference>
<protein>
    <submittedName>
        <fullName evidence="1">Uncharacterized protein</fullName>
    </submittedName>
</protein>
<name>A0AAW1EBC7_ZOAVI</name>
<dbReference type="EMBL" id="JBCEZU010000434">
    <property type="protein sequence ID" value="KAK9519740.1"/>
    <property type="molecule type" value="Genomic_DNA"/>
</dbReference>
<dbReference type="AlphaFoldDB" id="A0AAW1EBC7"/>
<keyword evidence="2" id="KW-1185">Reference proteome</keyword>
<proteinExistence type="predicted"/>
<comment type="caution">
    <text evidence="1">The sequence shown here is derived from an EMBL/GenBank/DDBJ whole genome shotgun (WGS) entry which is preliminary data.</text>
</comment>
<evidence type="ECO:0000313" key="1">
    <source>
        <dbReference type="EMBL" id="KAK9519740.1"/>
    </source>
</evidence>
<dbReference type="Proteomes" id="UP001488805">
    <property type="component" value="Unassembled WGS sequence"/>
</dbReference>
<gene>
    <name evidence="1" type="ORF">VZT92_022449</name>
</gene>
<accession>A0AAW1EBC7</accession>
<evidence type="ECO:0000313" key="2">
    <source>
        <dbReference type="Proteomes" id="UP001488805"/>
    </source>
</evidence>